<organism evidence="1 2">
    <name type="scientific">Geobacillus icigianus</name>
    <dbReference type="NCBI Taxonomy" id="1430331"/>
    <lineage>
        <taxon>Bacteria</taxon>
        <taxon>Bacillati</taxon>
        <taxon>Bacillota</taxon>
        <taxon>Bacilli</taxon>
        <taxon>Bacillales</taxon>
        <taxon>Anoxybacillaceae</taxon>
        <taxon>Geobacillus</taxon>
    </lineage>
</organism>
<evidence type="ECO:0000313" key="2">
    <source>
        <dbReference type="Proteomes" id="UP000029267"/>
    </source>
</evidence>
<protein>
    <submittedName>
        <fullName evidence="1">Uncharacterized protein</fullName>
    </submittedName>
</protein>
<accession>A0ABU6BFG8</accession>
<proteinExistence type="predicted"/>
<gene>
    <name evidence="1" type="ORF">EP10_001428</name>
</gene>
<dbReference type="Proteomes" id="UP000029267">
    <property type="component" value="Unassembled WGS sequence"/>
</dbReference>
<keyword evidence="2" id="KW-1185">Reference proteome</keyword>
<comment type="caution">
    <text evidence="1">The sequence shown here is derived from an EMBL/GenBank/DDBJ whole genome shotgun (WGS) entry which is preliminary data.</text>
</comment>
<dbReference type="EMBL" id="JPYA02000002">
    <property type="protein sequence ID" value="MEB3750587.1"/>
    <property type="molecule type" value="Genomic_DNA"/>
</dbReference>
<reference evidence="1 2" key="1">
    <citation type="journal article" date="2014" name="Genome Announc.">
        <title>Draft Genome Sequence of Geobacillus icigianus Strain G1w1T Isolated from Hot Springs in the Valley of Geysers, Kamchatka (Russian Federation).</title>
        <authorList>
            <person name="Bryanskaya A.V."/>
            <person name="Rozanov A.S."/>
            <person name="Logacheva M.D."/>
            <person name="Kotenko A.V."/>
            <person name="Peltek S.E."/>
        </authorList>
    </citation>
    <scope>NUCLEOTIDE SEQUENCE [LARGE SCALE GENOMIC DNA]</scope>
    <source>
        <strain evidence="1 2">G1w1</strain>
    </source>
</reference>
<evidence type="ECO:0000313" key="1">
    <source>
        <dbReference type="EMBL" id="MEB3750587.1"/>
    </source>
</evidence>
<name>A0ABU6BFG8_9BACL</name>
<sequence length="42" mass="4933">MREDVSVLEASLFLPLRREESRLFGGNYDMIERGILFVKSEE</sequence>